<evidence type="ECO:0000256" key="2">
    <source>
        <dbReference type="ARBA" id="ARBA00022574"/>
    </source>
</evidence>
<reference evidence="9" key="1">
    <citation type="submission" date="2020-06" db="EMBL/GenBank/DDBJ databases">
        <authorList>
            <person name="Li T."/>
            <person name="Hu X."/>
            <person name="Zhang T."/>
            <person name="Song X."/>
            <person name="Zhang H."/>
            <person name="Dai N."/>
            <person name="Sheng W."/>
            <person name="Hou X."/>
            <person name="Wei L."/>
        </authorList>
    </citation>
    <scope>NUCLEOTIDE SEQUENCE</scope>
    <source>
        <strain evidence="9">G01</strain>
        <tissue evidence="9">Leaf</tissue>
    </source>
</reference>
<organism evidence="9">
    <name type="scientific">Sesamum angustifolium</name>
    <dbReference type="NCBI Taxonomy" id="2727405"/>
    <lineage>
        <taxon>Eukaryota</taxon>
        <taxon>Viridiplantae</taxon>
        <taxon>Streptophyta</taxon>
        <taxon>Embryophyta</taxon>
        <taxon>Tracheophyta</taxon>
        <taxon>Spermatophyta</taxon>
        <taxon>Magnoliopsida</taxon>
        <taxon>eudicotyledons</taxon>
        <taxon>Gunneridae</taxon>
        <taxon>Pentapetalae</taxon>
        <taxon>asterids</taxon>
        <taxon>lamiids</taxon>
        <taxon>Lamiales</taxon>
        <taxon>Pedaliaceae</taxon>
        <taxon>Sesamum</taxon>
    </lineage>
</organism>
<dbReference type="PROSITE" id="PS50082">
    <property type="entry name" value="WD_REPEATS_2"/>
    <property type="match status" value="3"/>
</dbReference>
<evidence type="ECO:0000259" key="8">
    <source>
        <dbReference type="Pfam" id="PF24807"/>
    </source>
</evidence>
<dbReference type="AlphaFoldDB" id="A0AAW2LCV6"/>
<dbReference type="InterPro" id="IPR033010">
    <property type="entry name" value="Cdc20/Fizzy"/>
</dbReference>
<evidence type="ECO:0000256" key="6">
    <source>
        <dbReference type="ARBA" id="ARBA00023306"/>
    </source>
</evidence>
<dbReference type="InterPro" id="IPR015943">
    <property type="entry name" value="WD40/YVTN_repeat-like_dom_sf"/>
</dbReference>
<feature type="domain" description="CDC20/Fizzy WD40" evidence="8">
    <location>
        <begin position="128"/>
        <end position="429"/>
    </location>
</feature>
<keyword evidence="5" id="KW-0498">Mitosis</keyword>
<dbReference type="SMART" id="SM00320">
    <property type="entry name" value="WD40"/>
    <property type="match status" value="6"/>
</dbReference>
<keyword evidence="2 7" id="KW-0853">WD repeat</keyword>
<dbReference type="InterPro" id="IPR001680">
    <property type="entry name" value="WD40_rpt"/>
</dbReference>
<feature type="repeat" description="WD" evidence="7">
    <location>
        <begin position="262"/>
        <end position="294"/>
    </location>
</feature>
<evidence type="ECO:0000256" key="3">
    <source>
        <dbReference type="ARBA" id="ARBA00022618"/>
    </source>
</evidence>
<dbReference type="Pfam" id="PF24807">
    <property type="entry name" value="WD40_CDC20-Fz"/>
    <property type="match status" value="1"/>
</dbReference>
<dbReference type="GO" id="GO:0051301">
    <property type="term" value="P:cell division"/>
    <property type="evidence" value="ECO:0007669"/>
    <property type="project" value="UniProtKB-KW"/>
</dbReference>
<comment type="similarity">
    <text evidence="1">Belongs to the WD repeat CDC20/Fizzy family.</text>
</comment>
<feature type="repeat" description="WD" evidence="7">
    <location>
        <begin position="398"/>
        <end position="431"/>
    </location>
</feature>
<evidence type="ECO:0000256" key="7">
    <source>
        <dbReference type="PROSITE-ProRule" id="PRU00221"/>
    </source>
</evidence>
<dbReference type="PROSITE" id="PS50294">
    <property type="entry name" value="WD_REPEATS_REGION"/>
    <property type="match status" value="2"/>
</dbReference>
<sequence>MGDECDWRLQSDWYSPTRLHDSPVEYDFPGDRFIPNRSLMDLDQAQGVLTNRINRGPRKTKLTIEYQRNLGNLTLDAEGRPFQMLVFRGSPKSGRRLGRLTDEMRRRHEEIFSYKPLRRFPKSESCILDAPNIRNDYYLNVMEWGKTNVLAVALGPRLYLWNADNHKIELLSEATENDYPASVSWSEDAKMLAVGYRCSRIQLFDVESLKPVGFLTLVRCLNGHQKRVGSIAWNGNILTSGSCDRAIINHDVRARNSMVCYVKMHKGEVCGLKWSNTGSILASGANDNLVCLWDACKMSSMHLLYRLNDHKAAVKALAWCPYNYNVLATGGGSTDGSLKIWNTQKGTCINSTETKSQICGLQWNRHHKEILSGHGYGFECQNQLCLWRYPSMSRIGGSVNHRSRVLHLSQSPDGLTVVSAGEDETLRFWEVFGPASDGNSRISYLESLLSLKTSPIR</sequence>
<dbReference type="Gene3D" id="2.130.10.10">
    <property type="entry name" value="YVTN repeat-like/Quinoprotein amine dehydrogenase"/>
    <property type="match status" value="1"/>
</dbReference>
<protein>
    <submittedName>
        <fullName evidence="9">Cell division cycle 20.5, cofactor of APC complex</fullName>
    </submittedName>
</protein>
<keyword evidence="3 9" id="KW-0132">Cell division</keyword>
<dbReference type="PANTHER" id="PTHR19918:SF43">
    <property type="entry name" value="CELL DIVISION CYCLE 20.2, COFACTOR OF APC COMPLEX-LIKE ISOFORM X2"/>
    <property type="match status" value="1"/>
</dbReference>
<name>A0AAW2LCV6_9LAMI</name>
<evidence type="ECO:0000256" key="1">
    <source>
        <dbReference type="ARBA" id="ARBA00006445"/>
    </source>
</evidence>
<gene>
    <name evidence="9" type="ORF">Sangu_2112200</name>
</gene>
<reference evidence="9" key="2">
    <citation type="journal article" date="2024" name="Plant">
        <title>Genomic evolution and insights into agronomic trait innovations of Sesamum species.</title>
        <authorList>
            <person name="Miao H."/>
            <person name="Wang L."/>
            <person name="Qu L."/>
            <person name="Liu H."/>
            <person name="Sun Y."/>
            <person name="Le M."/>
            <person name="Wang Q."/>
            <person name="Wei S."/>
            <person name="Zheng Y."/>
            <person name="Lin W."/>
            <person name="Duan Y."/>
            <person name="Cao H."/>
            <person name="Xiong S."/>
            <person name="Wang X."/>
            <person name="Wei L."/>
            <person name="Li C."/>
            <person name="Ma Q."/>
            <person name="Ju M."/>
            <person name="Zhao R."/>
            <person name="Li G."/>
            <person name="Mu C."/>
            <person name="Tian Q."/>
            <person name="Mei H."/>
            <person name="Zhang T."/>
            <person name="Gao T."/>
            <person name="Zhang H."/>
        </authorList>
    </citation>
    <scope>NUCLEOTIDE SEQUENCE</scope>
    <source>
        <strain evidence="9">G01</strain>
    </source>
</reference>
<evidence type="ECO:0000256" key="4">
    <source>
        <dbReference type="ARBA" id="ARBA00022737"/>
    </source>
</evidence>
<dbReference type="SUPFAM" id="SSF50978">
    <property type="entry name" value="WD40 repeat-like"/>
    <property type="match status" value="1"/>
</dbReference>
<feature type="repeat" description="WD" evidence="7">
    <location>
        <begin position="307"/>
        <end position="351"/>
    </location>
</feature>
<dbReference type="PANTHER" id="PTHR19918">
    <property type="entry name" value="CELL DIVISION CYCLE 20 CDC20 FIZZY -RELATED"/>
    <property type="match status" value="1"/>
</dbReference>
<dbReference type="InterPro" id="IPR019775">
    <property type="entry name" value="WD40_repeat_CS"/>
</dbReference>
<keyword evidence="6" id="KW-0131">Cell cycle</keyword>
<dbReference type="GO" id="GO:0031145">
    <property type="term" value="P:anaphase-promoting complex-dependent catabolic process"/>
    <property type="evidence" value="ECO:0007669"/>
    <property type="project" value="TreeGrafter"/>
</dbReference>
<comment type="caution">
    <text evidence="9">The sequence shown here is derived from an EMBL/GenBank/DDBJ whole genome shotgun (WGS) entry which is preliminary data.</text>
</comment>
<evidence type="ECO:0000256" key="5">
    <source>
        <dbReference type="ARBA" id="ARBA00022776"/>
    </source>
</evidence>
<proteinExistence type="inferred from homology"/>
<dbReference type="GO" id="GO:0005680">
    <property type="term" value="C:anaphase-promoting complex"/>
    <property type="evidence" value="ECO:0007669"/>
    <property type="project" value="TreeGrafter"/>
</dbReference>
<evidence type="ECO:0000313" key="9">
    <source>
        <dbReference type="EMBL" id="KAL0316979.1"/>
    </source>
</evidence>
<dbReference type="GO" id="GO:1905786">
    <property type="term" value="P:positive regulation of anaphase-promoting complex-dependent catabolic process"/>
    <property type="evidence" value="ECO:0007669"/>
    <property type="project" value="TreeGrafter"/>
</dbReference>
<dbReference type="InterPro" id="IPR036322">
    <property type="entry name" value="WD40_repeat_dom_sf"/>
</dbReference>
<accession>A0AAW2LCV6</accession>
<dbReference type="EMBL" id="JACGWK010000014">
    <property type="protein sequence ID" value="KAL0316979.1"/>
    <property type="molecule type" value="Genomic_DNA"/>
</dbReference>
<keyword evidence="4" id="KW-0677">Repeat</keyword>
<dbReference type="InterPro" id="IPR056150">
    <property type="entry name" value="WD40_CDC20-Fz"/>
</dbReference>
<dbReference type="GO" id="GO:1990757">
    <property type="term" value="F:ubiquitin ligase activator activity"/>
    <property type="evidence" value="ECO:0007669"/>
    <property type="project" value="TreeGrafter"/>
</dbReference>
<dbReference type="GO" id="GO:0010997">
    <property type="term" value="F:anaphase-promoting complex binding"/>
    <property type="evidence" value="ECO:0007669"/>
    <property type="project" value="InterPro"/>
</dbReference>
<dbReference type="PROSITE" id="PS00678">
    <property type="entry name" value="WD_REPEATS_1"/>
    <property type="match status" value="2"/>
</dbReference>